<dbReference type="RefSeq" id="WP_204660311.1">
    <property type="nucleotide sequence ID" value="NZ_CP056775.1"/>
</dbReference>
<evidence type="ECO:0000256" key="1">
    <source>
        <dbReference type="SAM" id="SignalP"/>
    </source>
</evidence>
<evidence type="ECO:0000313" key="2">
    <source>
        <dbReference type="EMBL" id="QRQ99550.1"/>
    </source>
</evidence>
<dbReference type="Proteomes" id="UP000612680">
    <property type="component" value="Chromosome"/>
</dbReference>
<name>A0ABX7I0J8_9BACT</name>
<evidence type="ECO:0000313" key="3">
    <source>
        <dbReference type="Proteomes" id="UP000612680"/>
    </source>
</evidence>
<sequence length="612" mass="65693">MKKYLVKTLAMLLGAANLTFAQSIPVSSGAAICTDCTAPGWAVFADSHPDLSNTKYCGTSNLSWKFELPSPPSGARTFPTLFVNASATEEIQTTMTGLVVDKHYTLFLHVLSTITGSNTNYPIEAHATFVSGAKSDEPQNSPNQAFTASFGNDKGVWKKIKIRFKALASSAVIRFAGGAQIGSSGGGYLAIDVAKDALVTCNAGTNQVTLVPNPDISYNCISTKVNLNSKVTSSTPNGSKLVWYNEYGNPSTGLGEILNSDAFSLGDEIGPSKKVFAYYYDPIAECLNSPLSSASLTVTGPNEVALKDTVTDATCPDNKGNITQLLDGFPPSGMSTVWYTTSDHSGSKITSPSSSSPGIYYAFHQSIGGCFNTNKSKAKVRVKANPCLVDLTLKVKLQGAMLGNSVSMRNDLQLSNLLPIKDPYGKGQEAASINNQFFVGGKVVDWLLVEIRDNMNPGTVLESQALLLQTSGDVVDLEGKLPKFLNRPKGAIISVKHRNHLAVMSNVISFTVPSAFYDFSAGLNRAYNDPNQPSSPQLVQKNGTWCMWSYDVNQDLAGDATDYNQLFSKTKLSPYDVYSVEDIDMNGSVDATDLNMLHLGSKISPYSILLNY</sequence>
<accession>A0ABX7I0J8</accession>
<organism evidence="2 3">
    <name type="scientific">Dyadobacter sandarakinus</name>
    <dbReference type="NCBI Taxonomy" id="2747268"/>
    <lineage>
        <taxon>Bacteria</taxon>
        <taxon>Pseudomonadati</taxon>
        <taxon>Bacteroidota</taxon>
        <taxon>Cytophagia</taxon>
        <taxon>Cytophagales</taxon>
        <taxon>Spirosomataceae</taxon>
        <taxon>Dyadobacter</taxon>
    </lineage>
</organism>
<gene>
    <name evidence="2" type="ORF">HWI92_00785</name>
</gene>
<keyword evidence="3" id="KW-1185">Reference proteome</keyword>
<reference evidence="2 3" key="1">
    <citation type="submission" date="2020-06" db="EMBL/GenBank/DDBJ databases">
        <title>Dyadobacter sandarakinus sp. nov., isolated from the soil of the Arctic Yellow River Station.</title>
        <authorList>
            <person name="Zhang Y."/>
            <person name="Peng F."/>
        </authorList>
    </citation>
    <scope>NUCLEOTIDE SEQUENCE [LARGE SCALE GENOMIC DNA]</scope>
    <source>
        <strain evidence="2 3">Q3-56</strain>
    </source>
</reference>
<proteinExistence type="predicted"/>
<protein>
    <recommendedName>
        <fullName evidence="4">Ig-like domain-containing protein</fullName>
    </recommendedName>
</protein>
<dbReference type="InterPro" id="IPR018247">
    <property type="entry name" value="EF_Hand_1_Ca_BS"/>
</dbReference>
<feature type="signal peptide" evidence="1">
    <location>
        <begin position="1"/>
        <end position="21"/>
    </location>
</feature>
<evidence type="ECO:0008006" key="4">
    <source>
        <dbReference type="Google" id="ProtNLM"/>
    </source>
</evidence>
<dbReference type="EMBL" id="CP056775">
    <property type="protein sequence ID" value="QRQ99550.1"/>
    <property type="molecule type" value="Genomic_DNA"/>
</dbReference>
<dbReference type="PROSITE" id="PS00018">
    <property type="entry name" value="EF_HAND_1"/>
    <property type="match status" value="1"/>
</dbReference>
<feature type="chain" id="PRO_5047113028" description="Ig-like domain-containing protein" evidence="1">
    <location>
        <begin position="22"/>
        <end position="612"/>
    </location>
</feature>
<keyword evidence="1" id="KW-0732">Signal</keyword>